<keyword evidence="4 5" id="KW-0472">Membrane</keyword>
<feature type="transmembrane region" description="Helical" evidence="5">
    <location>
        <begin position="217"/>
        <end position="240"/>
    </location>
</feature>
<dbReference type="EMBL" id="KZ819603">
    <property type="protein sequence ID" value="PWN34895.1"/>
    <property type="molecule type" value="Genomic_DNA"/>
</dbReference>
<keyword evidence="2 5" id="KW-0812">Transmembrane</keyword>
<dbReference type="GO" id="GO:0016020">
    <property type="term" value="C:membrane"/>
    <property type="evidence" value="ECO:0007669"/>
    <property type="project" value="UniProtKB-SubCell"/>
</dbReference>
<evidence type="ECO:0000256" key="2">
    <source>
        <dbReference type="ARBA" id="ARBA00022692"/>
    </source>
</evidence>
<organism evidence="7 8">
    <name type="scientific">Meira miltonrushii</name>
    <dbReference type="NCBI Taxonomy" id="1280837"/>
    <lineage>
        <taxon>Eukaryota</taxon>
        <taxon>Fungi</taxon>
        <taxon>Dikarya</taxon>
        <taxon>Basidiomycota</taxon>
        <taxon>Ustilaginomycotina</taxon>
        <taxon>Exobasidiomycetes</taxon>
        <taxon>Exobasidiales</taxon>
        <taxon>Brachybasidiaceae</taxon>
        <taxon>Meira</taxon>
    </lineage>
</organism>
<dbReference type="PANTHER" id="PTHR39469">
    <property type="entry name" value="CHROMOSOME 1, WHOLE GENOME SHOTGUN SEQUENCE"/>
    <property type="match status" value="1"/>
</dbReference>
<comment type="subcellular location">
    <subcellularLocation>
        <location evidence="1">Membrane</location>
        <topology evidence="1">Multi-pass membrane protein</topology>
    </subcellularLocation>
</comment>
<dbReference type="Pfam" id="PF13886">
    <property type="entry name" value="TM7S3_TM198"/>
    <property type="match status" value="1"/>
</dbReference>
<evidence type="ECO:0000313" key="7">
    <source>
        <dbReference type="EMBL" id="PWN34895.1"/>
    </source>
</evidence>
<name>A0A316VHB6_9BASI</name>
<dbReference type="Proteomes" id="UP000245771">
    <property type="component" value="Unassembled WGS sequence"/>
</dbReference>
<keyword evidence="3 5" id="KW-1133">Transmembrane helix</keyword>
<dbReference type="STRING" id="1280837.A0A316VHB6"/>
<dbReference type="OrthoDB" id="102260at2759"/>
<reference evidence="7 8" key="1">
    <citation type="journal article" date="2018" name="Mol. Biol. Evol.">
        <title>Broad Genomic Sampling Reveals a Smut Pathogenic Ancestry of the Fungal Clade Ustilaginomycotina.</title>
        <authorList>
            <person name="Kijpornyongpan T."/>
            <person name="Mondo S.J."/>
            <person name="Barry K."/>
            <person name="Sandor L."/>
            <person name="Lee J."/>
            <person name="Lipzen A."/>
            <person name="Pangilinan J."/>
            <person name="LaButti K."/>
            <person name="Hainaut M."/>
            <person name="Henrissat B."/>
            <person name="Grigoriev I.V."/>
            <person name="Spatafora J.W."/>
            <person name="Aime M.C."/>
        </authorList>
    </citation>
    <scope>NUCLEOTIDE SEQUENCE [LARGE SCALE GENOMIC DNA]</scope>
    <source>
        <strain evidence="7 8">MCA 3882</strain>
    </source>
</reference>
<accession>A0A316VHB6</accession>
<gene>
    <name evidence="7" type="ORF">FA14DRAFT_121043</name>
</gene>
<feature type="transmembrane region" description="Helical" evidence="5">
    <location>
        <begin position="192"/>
        <end position="210"/>
    </location>
</feature>
<dbReference type="InterPro" id="IPR025256">
    <property type="entry name" value="TM7S3/TM198-like_dom"/>
</dbReference>
<dbReference type="AlphaFoldDB" id="A0A316VHB6"/>
<protein>
    <recommendedName>
        <fullName evidence="6">TM7S3/TM198-like domain-containing protein</fullName>
    </recommendedName>
</protein>
<dbReference type="RefSeq" id="XP_025355197.1">
    <property type="nucleotide sequence ID" value="XM_025496439.1"/>
</dbReference>
<evidence type="ECO:0000256" key="3">
    <source>
        <dbReference type="ARBA" id="ARBA00022989"/>
    </source>
</evidence>
<feature type="non-terminal residue" evidence="7">
    <location>
        <position position="244"/>
    </location>
</feature>
<evidence type="ECO:0000259" key="6">
    <source>
        <dbReference type="Pfam" id="PF13886"/>
    </source>
</evidence>
<dbReference type="GeneID" id="37018220"/>
<evidence type="ECO:0000256" key="1">
    <source>
        <dbReference type="ARBA" id="ARBA00004141"/>
    </source>
</evidence>
<feature type="domain" description="TM7S3/TM198-like" evidence="6">
    <location>
        <begin position="82"/>
        <end position="244"/>
    </location>
</feature>
<feature type="transmembrane region" description="Helical" evidence="5">
    <location>
        <begin position="140"/>
        <end position="158"/>
    </location>
</feature>
<proteinExistence type="predicted"/>
<evidence type="ECO:0000256" key="4">
    <source>
        <dbReference type="ARBA" id="ARBA00023136"/>
    </source>
</evidence>
<dbReference type="PANTHER" id="PTHR39469:SF1">
    <property type="entry name" value="DUF4203 DOMAIN-CONTAINING PROTEIN"/>
    <property type="match status" value="1"/>
</dbReference>
<feature type="transmembrane region" description="Helical" evidence="5">
    <location>
        <begin position="68"/>
        <end position="87"/>
    </location>
</feature>
<evidence type="ECO:0000256" key="5">
    <source>
        <dbReference type="SAM" id="Phobius"/>
    </source>
</evidence>
<dbReference type="InParanoid" id="A0A316VHB6"/>
<feature type="transmembrane region" description="Helical" evidence="5">
    <location>
        <begin position="163"/>
        <end position="180"/>
    </location>
</feature>
<keyword evidence="8" id="KW-1185">Reference proteome</keyword>
<evidence type="ECO:0000313" key="8">
    <source>
        <dbReference type="Proteomes" id="UP000245771"/>
    </source>
</evidence>
<sequence>MISTAYAQSNTNTTIATNKTIATNTTIPTSNNGTIQGTIIPANITSPSNSTTNSTIAPPPQLSNDGTLPLHTIIDPAFSITGALLILSGLPMAFIGHRCTWYTAFISGFYSSAIVVLSLILRFGQARAVSDPSNTVKGLFLLACIFAGIIGGICFIIFRQGALLITCALGGFAFALFLQACRPNGLIEVIGFRYIFFIALISLSFALACYSRLTRFMIIFSTAIIGASAAILGIDCFIRANLKE</sequence>
<feature type="transmembrane region" description="Helical" evidence="5">
    <location>
        <begin position="99"/>
        <end position="120"/>
    </location>
</feature>